<evidence type="ECO:0000259" key="1">
    <source>
        <dbReference type="PROSITE" id="PS50995"/>
    </source>
</evidence>
<proteinExistence type="predicted"/>
<dbReference type="RefSeq" id="WP_200106283.1">
    <property type="nucleotide sequence ID" value="NZ_JAEHFV010000003.1"/>
</dbReference>
<sequence length="219" mass="25127">MKYNLVKDLINLVEEFELSKINTFSKDIEGFKKWICSEKKKAKPNAEEPYWEGKEKGRSAESIINTLIVHLNRYAKTYSKAAIHDSDFSTQEEFIYLINLKALGAMTKMELIKKNIQEKSAGIQIINRLLQQGWVEQHDSALDKRSKIIGISEKGIIALEKQMDKIRLATKVVTGNLTETEKVELIRLLSKLEDFHQPIFAENLASSELLDKVVTQYLP</sequence>
<dbReference type="GO" id="GO:0006950">
    <property type="term" value="P:response to stress"/>
    <property type="evidence" value="ECO:0007669"/>
    <property type="project" value="TreeGrafter"/>
</dbReference>
<dbReference type="Proteomes" id="UP000609172">
    <property type="component" value="Unassembled WGS sequence"/>
</dbReference>
<dbReference type="SUPFAM" id="SSF46785">
    <property type="entry name" value="Winged helix' DNA-binding domain"/>
    <property type="match status" value="1"/>
</dbReference>
<dbReference type="GO" id="GO:0003700">
    <property type="term" value="F:DNA-binding transcription factor activity"/>
    <property type="evidence" value="ECO:0007669"/>
    <property type="project" value="InterPro"/>
</dbReference>
<dbReference type="InterPro" id="IPR000835">
    <property type="entry name" value="HTH_MarR-typ"/>
</dbReference>
<organism evidence="2 3">
    <name type="scientific">Flavobacterium agrisoli</name>
    <dbReference type="NCBI Taxonomy" id="2793066"/>
    <lineage>
        <taxon>Bacteria</taxon>
        <taxon>Pseudomonadati</taxon>
        <taxon>Bacteroidota</taxon>
        <taxon>Flavobacteriia</taxon>
        <taxon>Flavobacteriales</taxon>
        <taxon>Flavobacteriaceae</taxon>
        <taxon>Flavobacterium</taxon>
    </lineage>
</organism>
<dbReference type="InterPro" id="IPR036390">
    <property type="entry name" value="WH_DNA-bd_sf"/>
</dbReference>
<dbReference type="PRINTS" id="PR00598">
    <property type="entry name" value="HTHMARR"/>
</dbReference>
<gene>
    <name evidence="2" type="ORF">I5M07_09930</name>
</gene>
<reference evidence="2" key="1">
    <citation type="submission" date="2020-12" db="EMBL/GenBank/DDBJ databases">
        <title>Bacterial novel species Flavobacterium sp. SE-1-e isolated from soil.</title>
        <authorList>
            <person name="Jung H.-Y."/>
        </authorList>
    </citation>
    <scope>NUCLEOTIDE SEQUENCE</scope>
    <source>
        <strain evidence="2">SE-1-e</strain>
    </source>
</reference>
<name>A0A934PNK3_9FLAO</name>
<dbReference type="PANTHER" id="PTHR33164">
    <property type="entry name" value="TRANSCRIPTIONAL REGULATOR, MARR FAMILY"/>
    <property type="match status" value="1"/>
</dbReference>
<keyword evidence="3" id="KW-1185">Reference proteome</keyword>
<protein>
    <submittedName>
        <fullName evidence="2">MarR family transcriptional regulator</fullName>
    </submittedName>
</protein>
<comment type="caution">
    <text evidence="2">The sequence shown here is derived from an EMBL/GenBank/DDBJ whole genome shotgun (WGS) entry which is preliminary data.</text>
</comment>
<evidence type="ECO:0000313" key="3">
    <source>
        <dbReference type="Proteomes" id="UP000609172"/>
    </source>
</evidence>
<accession>A0A934PNK3</accession>
<dbReference type="Pfam" id="PF13463">
    <property type="entry name" value="HTH_27"/>
    <property type="match status" value="1"/>
</dbReference>
<dbReference type="InterPro" id="IPR036388">
    <property type="entry name" value="WH-like_DNA-bd_sf"/>
</dbReference>
<evidence type="ECO:0000313" key="2">
    <source>
        <dbReference type="EMBL" id="MBK0370160.1"/>
    </source>
</evidence>
<dbReference type="PANTHER" id="PTHR33164:SF43">
    <property type="entry name" value="HTH-TYPE TRANSCRIPTIONAL REPRESSOR YETL"/>
    <property type="match status" value="1"/>
</dbReference>
<feature type="domain" description="HTH marR-type" evidence="1">
    <location>
        <begin position="61"/>
        <end position="194"/>
    </location>
</feature>
<dbReference type="PROSITE" id="PS50995">
    <property type="entry name" value="HTH_MARR_2"/>
    <property type="match status" value="1"/>
</dbReference>
<dbReference type="AlphaFoldDB" id="A0A934PNK3"/>
<dbReference type="Gene3D" id="1.10.10.10">
    <property type="entry name" value="Winged helix-like DNA-binding domain superfamily/Winged helix DNA-binding domain"/>
    <property type="match status" value="1"/>
</dbReference>
<dbReference type="InterPro" id="IPR039422">
    <property type="entry name" value="MarR/SlyA-like"/>
</dbReference>
<dbReference type="EMBL" id="JAEHFV010000003">
    <property type="protein sequence ID" value="MBK0370160.1"/>
    <property type="molecule type" value="Genomic_DNA"/>
</dbReference>